<dbReference type="PROSITE" id="PS50883">
    <property type="entry name" value="EAL"/>
    <property type="match status" value="1"/>
</dbReference>
<dbReference type="InterPro" id="IPR052155">
    <property type="entry name" value="Biofilm_reg_signaling"/>
</dbReference>
<evidence type="ECO:0000259" key="12">
    <source>
        <dbReference type="PROSITE" id="PS50885"/>
    </source>
</evidence>
<comment type="caution">
    <text evidence="14">The sequence shown here is derived from an EMBL/GenBank/DDBJ whole genome shotgun (WGS) entry which is preliminary data.</text>
</comment>
<evidence type="ECO:0000256" key="6">
    <source>
        <dbReference type="ARBA" id="ARBA00023136"/>
    </source>
</evidence>
<dbReference type="InterPro" id="IPR043128">
    <property type="entry name" value="Rev_trsase/Diguanyl_cyclase"/>
</dbReference>
<gene>
    <name evidence="14" type="primary">amt</name>
    <name evidence="14" type="ORF">NBH21_05240</name>
</gene>
<sequence>MRFLSIVHPFLRLVALAIAALAAPAKGIAASTAGDVASPAADLAWLMAAAGMVMMMQVGFLLLEAGMVRSKNSINVAQKNLLDFVFGAVAFAAVGFMFAFGASGWLPIGFDSDFFFLQKLDSWEAAFFVFQVMFCGTAATIVSGAVAERMKLAAYVFGSIFLSALIYPLFVHWAWGTALGPNSGAFLANLGFVDFAGSTVVHATGGWISLAACVVIGPRQGRYDSEGRPVRIAGHSPVLSTTGALVLFFGWIGFNGGSTLSANADVAPIILNTVLAGGIACCVGYVLGYMQDRVVLPEKSLCGMLGGLVAVTAGCHVLEPGGALIVGALGAAVAMFANDFLERKLKVDDAVGAIGVHGFAGVAGTLALALLAPVDRLPAGGRFEQLYVQAFGSALNFYWAFGLGWIFFKILDKTLGIRVSGEVEEIGLNVAEHGSRLGVGHVEQALSDLLSGTADLSRRLPVEAGDEAEKLTALFNRLMDNIQIEEKAREEERSLKRDHEEAERVTALANATFEAIVIYDDGIIVDGNDQLAELIGIPLSELIGRPIRSFLAAADQSEIDAMTSAEGGFDMEIDLLRDDGEIVPVEAKGREIVYRGRPMRIGCLVDLRERKRVENQIRYLAQHDPLTSLPNRALFNQRLADSVKDIRRLGGCAVVMIDLDHFKDINDIHGHPAGDAVIRETAERLQRILGRHDVAARLGGDEFAIILSRINFQAQVEDFCGRLAQSFRKPFEVGAGDLIKCGVSVGAAMCPDHAETVEELVGRADVALYHAKNSGRNTFQIFKPGMNTLIEKRRALEVDLDAGIAKGEFELFLQPRVDVVSAEITSYEALLRWHHPDRGIVSPVDFIPVAEASGKIIALGEWVIREACRMLSLEENVRRLSINVSAIQFRHTDFRRRLDEIVRRAGIETKRLELEITESVLIDDDKRALKILNELKTSGYAIALDDFGTGYSSLSYLSRYPFDTIKIDRGFVANLGEEASAEAIVHSIIDLGGRLGMTVVAEGVETLEQAQFLARSGCDELQGYLLGRPQPLDKIALTVPAEVVAGLAAEIHGSVETPATQRALMR</sequence>
<feature type="domain" description="HAMP" evidence="12">
    <location>
        <begin position="455"/>
        <end position="487"/>
    </location>
</feature>
<evidence type="ECO:0000256" key="9">
    <source>
        <dbReference type="SAM" id="SignalP"/>
    </source>
</evidence>
<evidence type="ECO:0000256" key="1">
    <source>
        <dbReference type="ARBA" id="ARBA00004141"/>
    </source>
</evidence>
<dbReference type="FunFam" id="3.30.70.270:FF:000001">
    <property type="entry name" value="Diguanylate cyclase domain protein"/>
    <property type="match status" value="1"/>
</dbReference>
<dbReference type="GO" id="GO:0008519">
    <property type="term" value="F:ammonium channel activity"/>
    <property type="evidence" value="ECO:0007669"/>
    <property type="project" value="InterPro"/>
</dbReference>
<evidence type="ECO:0000256" key="8">
    <source>
        <dbReference type="SAM" id="Phobius"/>
    </source>
</evidence>
<feature type="transmembrane region" description="Helical" evidence="8">
    <location>
        <begin position="353"/>
        <end position="374"/>
    </location>
</feature>
<evidence type="ECO:0000256" key="7">
    <source>
        <dbReference type="ARBA" id="ARBA00023177"/>
    </source>
</evidence>
<dbReference type="Gene3D" id="3.30.70.270">
    <property type="match status" value="1"/>
</dbReference>
<dbReference type="Pfam" id="PF00563">
    <property type="entry name" value="EAL"/>
    <property type="match status" value="1"/>
</dbReference>
<dbReference type="NCBIfam" id="TIGR00229">
    <property type="entry name" value="sensory_box"/>
    <property type="match status" value="1"/>
</dbReference>
<dbReference type="GO" id="GO:0003824">
    <property type="term" value="F:catalytic activity"/>
    <property type="evidence" value="ECO:0007669"/>
    <property type="project" value="UniProtKB-ARBA"/>
</dbReference>
<keyword evidence="4 8" id="KW-0812">Transmembrane</keyword>
<proteinExistence type="inferred from homology"/>
<feature type="transmembrane region" description="Helical" evidence="8">
    <location>
        <begin position="386"/>
        <end position="408"/>
    </location>
</feature>
<dbReference type="Proteomes" id="UP001155380">
    <property type="component" value="Unassembled WGS sequence"/>
</dbReference>
<dbReference type="RefSeq" id="WP_250914544.1">
    <property type="nucleotide sequence ID" value="NZ_JAMXLX010000001.1"/>
</dbReference>
<dbReference type="Gene3D" id="3.20.20.450">
    <property type="entry name" value="EAL domain"/>
    <property type="match status" value="1"/>
</dbReference>
<dbReference type="PROSITE" id="PS50112">
    <property type="entry name" value="PAS"/>
    <property type="match status" value="1"/>
</dbReference>
<reference evidence="14" key="1">
    <citation type="submission" date="2022-06" db="EMBL/GenBank/DDBJ databases">
        <authorList>
            <person name="Sun Q."/>
        </authorList>
    </citation>
    <scope>NUCLEOTIDE SEQUENCE</scope>
    <source>
        <strain evidence="14">S101</strain>
    </source>
</reference>
<feature type="transmembrane region" description="Helical" evidence="8">
    <location>
        <begin position="237"/>
        <end position="254"/>
    </location>
</feature>
<dbReference type="EMBL" id="JAMXLX010000001">
    <property type="protein sequence ID" value="MCO5956167.1"/>
    <property type="molecule type" value="Genomic_DNA"/>
</dbReference>
<feature type="transmembrane region" description="Helical" evidence="8">
    <location>
        <begin position="126"/>
        <end position="147"/>
    </location>
</feature>
<dbReference type="SMART" id="SM00267">
    <property type="entry name" value="GGDEF"/>
    <property type="match status" value="1"/>
</dbReference>
<dbReference type="InterPro" id="IPR029020">
    <property type="entry name" value="Ammonium/urea_transptr"/>
</dbReference>
<dbReference type="PANTHER" id="PTHR44757">
    <property type="entry name" value="DIGUANYLATE CYCLASE DGCP"/>
    <property type="match status" value="1"/>
</dbReference>
<dbReference type="SUPFAM" id="SSF111352">
    <property type="entry name" value="Ammonium transporter"/>
    <property type="match status" value="1"/>
</dbReference>
<dbReference type="SUPFAM" id="SSF55785">
    <property type="entry name" value="PYP-like sensor domain (PAS domain)"/>
    <property type="match status" value="1"/>
</dbReference>
<dbReference type="PROSITE" id="PS01219">
    <property type="entry name" value="AMMONIUM_TRANSP"/>
    <property type="match status" value="1"/>
</dbReference>
<dbReference type="NCBIfam" id="TIGR00254">
    <property type="entry name" value="GGDEF"/>
    <property type="match status" value="1"/>
</dbReference>
<evidence type="ECO:0000259" key="13">
    <source>
        <dbReference type="PROSITE" id="PS50887"/>
    </source>
</evidence>
<evidence type="ECO:0000256" key="4">
    <source>
        <dbReference type="ARBA" id="ARBA00022692"/>
    </source>
</evidence>
<dbReference type="PROSITE" id="PS50885">
    <property type="entry name" value="HAMP"/>
    <property type="match status" value="1"/>
</dbReference>
<feature type="domain" description="GGDEF" evidence="13">
    <location>
        <begin position="650"/>
        <end position="784"/>
    </location>
</feature>
<keyword evidence="9" id="KW-0732">Signal</keyword>
<evidence type="ECO:0000313" key="15">
    <source>
        <dbReference type="Proteomes" id="UP001155380"/>
    </source>
</evidence>
<dbReference type="InterPro" id="IPR035919">
    <property type="entry name" value="EAL_sf"/>
</dbReference>
<dbReference type="Pfam" id="PF13426">
    <property type="entry name" value="PAS_9"/>
    <property type="match status" value="1"/>
</dbReference>
<dbReference type="GO" id="GO:0007165">
    <property type="term" value="P:signal transduction"/>
    <property type="evidence" value="ECO:0007669"/>
    <property type="project" value="InterPro"/>
</dbReference>
<evidence type="ECO:0000259" key="10">
    <source>
        <dbReference type="PROSITE" id="PS50112"/>
    </source>
</evidence>
<dbReference type="PROSITE" id="PS50887">
    <property type="entry name" value="GGDEF"/>
    <property type="match status" value="1"/>
</dbReference>
<dbReference type="PANTHER" id="PTHR44757:SF2">
    <property type="entry name" value="BIOFILM ARCHITECTURE MAINTENANCE PROTEIN MBAA"/>
    <property type="match status" value="1"/>
</dbReference>
<organism evidence="14 15">
    <name type="scientific">Ciceribacter sichuanensis</name>
    <dbReference type="NCBI Taxonomy" id="2949647"/>
    <lineage>
        <taxon>Bacteria</taxon>
        <taxon>Pseudomonadati</taxon>
        <taxon>Pseudomonadota</taxon>
        <taxon>Alphaproteobacteria</taxon>
        <taxon>Hyphomicrobiales</taxon>
        <taxon>Rhizobiaceae</taxon>
        <taxon>Ciceribacter</taxon>
    </lineage>
</organism>
<evidence type="ECO:0000256" key="3">
    <source>
        <dbReference type="ARBA" id="ARBA00022448"/>
    </source>
</evidence>
<dbReference type="CDD" id="cd01949">
    <property type="entry name" value="GGDEF"/>
    <property type="match status" value="1"/>
</dbReference>
<feature type="chain" id="PRO_5042586747" evidence="9">
    <location>
        <begin position="23"/>
        <end position="1066"/>
    </location>
</feature>
<feature type="domain" description="PAS" evidence="10">
    <location>
        <begin position="500"/>
        <end position="559"/>
    </location>
</feature>
<dbReference type="InterPro" id="IPR001633">
    <property type="entry name" value="EAL_dom"/>
</dbReference>
<dbReference type="Pfam" id="PF00990">
    <property type="entry name" value="GGDEF"/>
    <property type="match status" value="1"/>
</dbReference>
<feature type="signal peptide" evidence="9">
    <location>
        <begin position="1"/>
        <end position="22"/>
    </location>
</feature>
<dbReference type="NCBIfam" id="TIGR00836">
    <property type="entry name" value="amt"/>
    <property type="match status" value="1"/>
</dbReference>
<dbReference type="InterPro" id="IPR003660">
    <property type="entry name" value="HAMP_dom"/>
</dbReference>
<dbReference type="GO" id="GO:0016020">
    <property type="term" value="C:membrane"/>
    <property type="evidence" value="ECO:0007669"/>
    <property type="project" value="UniProtKB-SubCell"/>
</dbReference>
<dbReference type="InterPro" id="IPR024041">
    <property type="entry name" value="NH4_transpt_AmtB-like_dom"/>
</dbReference>
<feature type="transmembrane region" description="Helical" evidence="8">
    <location>
        <begin position="84"/>
        <end position="106"/>
    </location>
</feature>
<evidence type="ECO:0000259" key="11">
    <source>
        <dbReference type="PROSITE" id="PS50883"/>
    </source>
</evidence>
<dbReference type="SMART" id="SM00052">
    <property type="entry name" value="EAL"/>
    <property type="match status" value="1"/>
</dbReference>
<dbReference type="InterPro" id="IPR000014">
    <property type="entry name" value="PAS"/>
</dbReference>
<comment type="subcellular location">
    <subcellularLocation>
        <location evidence="1">Membrane</location>
        <topology evidence="1">Multi-pass membrane protein</topology>
    </subcellularLocation>
</comment>
<evidence type="ECO:0000256" key="2">
    <source>
        <dbReference type="ARBA" id="ARBA00005887"/>
    </source>
</evidence>
<dbReference type="Gene3D" id="1.10.3430.10">
    <property type="entry name" value="Ammonium transporter AmtB like domains"/>
    <property type="match status" value="1"/>
</dbReference>
<keyword evidence="7" id="KW-0924">Ammonia transport</keyword>
<feature type="transmembrane region" description="Helical" evidence="8">
    <location>
        <begin position="154"/>
        <end position="175"/>
    </location>
</feature>
<dbReference type="InterPro" id="IPR018047">
    <property type="entry name" value="Ammonium_transpt_CS"/>
</dbReference>
<evidence type="ECO:0000313" key="14">
    <source>
        <dbReference type="EMBL" id="MCO5956167.1"/>
    </source>
</evidence>
<dbReference type="InterPro" id="IPR029787">
    <property type="entry name" value="Nucleotide_cyclase"/>
</dbReference>
<keyword evidence="3" id="KW-0813">Transport</keyword>
<dbReference type="InterPro" id="IPR035965">
    <property type="entry name" value="PAS-like_dom_sf"/>
</dbReference>
<feature type="transmembrane region" description="Helical" evidence="8">
    <location>
        <begin position="266"/>
        <end position="288"/>
    </location>
</feature>
<dbReference type="AlphaFoldDB" id="A0AAJ1F5V2"/>
<dbReference type="CDD" id="cd00130">
    <property type="entry name" value="PAS"/>
    <property type="match status" value="1"/>
</dbReference>
<feature type="transmembrane region" description="Helical" evidence="8">
    <location>
        <begin position="300"/>
        <end position="318"/>
    </location>
</feature>
<dbReference type="SUPFAM" id="SSF141868">
    <property type="entry name" value="EAL domain-like"/>
    <property type="match status" value="1"/>
</dbReference>
<protein>
    <submittedName>
        <fullName evidence="14">Ammonium transporter</fullName>
    </submittedName>
</protein>
<keyword evidence="6 8" id="KW-0472">Membrane</keyword>
<name>A0AAJ1F5V2_9HYPH</name>
<dbReference type="InterPro" id="IPR000160">
    <property type="entry name" value="GGDEF_dom"/>
</dbReference>
<dbReference type="CDD" id="cd01948">
    <property type="entry name" value="EAL"/>
    <property type="match status" value="1"/>
</dbReference>
<keyword evidence="5 8" id="KW-1133">Transmembrane helix</keyword>
<comment type="similarity">
    <text evidence="2">Belongs to the ammonia transporter channel (TC 1.A.11.2) family.</text>
</comment>
<feature type="transmembrane region" description="Helical" evidence="8">
    <location>
        <begin position="43"/>
        <end position="63"/>
    </location>
</feature>
<dbReference type="InterPro" id="IPR001905">
    <property type="entry name" value="Ammonium_transpt"/>
</dbReference>
<feature type="domain" description="EAL" evidence="11">
    <location>
        <begin position="793"/>
        <end position="1043"/>
    </location>
</feature>
<dbReference type="Gene3D" id="3.30.450.20">
    <property type="entry name" value="PAS domain"/>
    <property type="match status" value="1"/>
</dbReference>
<dbReference type="SUPFAM" id="SSF55073">
    <property type="entry name" value="Nucleotide cyclase"/>
    <property type="match status" value="1"/>
</dbReference>
<dbReference type="Pfam" id="PF00909">
    <property type="entry name" value="Ammonium_transp"/>
    <property type="match status" value="1"/>
</dbReference>
<feature type="transmembrane region" description="Helical" evidence="8">
    <location>
        <begin position="195"/>
        <end position="216"/>
    </location>
</feature>
<accession>A0AAJ1F5V2</accession>
<evidence type="ECO:0000256" key="5">
    <source>
        <dbReference type="ARBA" id="ARBA00022989"/>
    </source>
</evidence>